<dbReference type="CDD" id="cd04909">
    <property type="entry name" value="ACT_PDH-BS"/>
    <property type="match status" value="1"/>
</dbReference>
<dbReference type="SUPFAM" id="SSF51735">
    <property type="entry name" value="NAD(P)-binding Rossmann-fold domains"/>
    <property type="match status" value="1"/>
</dbReference>
<organism evidence="6 7">
    <name type="scientific">Paenibacillus arenilitoris</name>
    <dbReference type="NCBI Taxonomy" id="2772299"/>
    <lineage>
        <taxon>Bacteria</taxon>
        <taxon>Bacillati</taxon>
        <taxon>Bacillota</taxon>
        <taxon>Bacilli</taxon>
        <taxon>Bacillales</taxon>
        <taxon>Paenibacillaceae</taxon>
        <taxon>Paenibacillus</taxon>
    </lineage>
</organism>
<comment type="similarity">
    <text evidence="1">Belongs to the prephenate/arogenate dehydrogenase family.</text>
</comment>
<dbReference type="AlphaFoldDB" id="A0A927H5P3"/>
<dbReference type="Gene3D" id="1.10.3660.10">
    <property type="entry name" value="6-phosphogluconate dehydrogenase C-terminal like domain"/>
    <property type="match status" value="1"/>
</dbReference>
<dbReference type="GO" id="GO:0004665">
    <property type="term" value="F:prephenate dehydrogenase (NADP+) activity"/>
    <property type="evidence" value="ECO:0007669"/>
    <property type="project" value="InterPro"/>
</dbReference>
<sequence length="395" mass="43496">MSEFRSAPASRTRSLSRHWSKYCRKRRCKDNFMTTVAIFGVGLIGGSIALSLKGKPDMTVVGHSNRSSSVEKYMQRGVVDYATTSKREAAEQADFIFLCVPVGNLEENLRELSEYKLKPGCIITDVGSTKATITACARTLDLGEAIFIGGHPMAGSERSGVEAASYHLLENAYYVLTPDESTPTEAVDRLKALLAWTRANIVMVDAESHDEIVGAISHLPHMIAVSLVNQVRGYNEKNGLYESLAAGGFRDITRIASGDPTIWRDILINNRTVLLGLLRDWSAETAKFADMLERADGNAIKEAFESAGAFRSRMPERRKGMILSAYDCYVDIPDHPGIVGKITSELGNNRINLSNLQIIESREDVPGILRLSFRSQEALDQAMLLLGNSGYDVHM</sequence>
<dbReference type="Pfam" id="PF02153">
    <property type="entry name" value="PDH_N"/>
    <property type="match status" value="1"/>
</dbReference>
<evidence type="ECO:0000256" key="3">
    <source>
        <dbReference type="ARBA" id="ARBA00023141"/>
    </source>
</evidence>
<dbReference type="PANTHER" id="PTHR21363">
    <property type="entry name" value="PREPHENATE DEHYDROGENASE"/>
    <property type="match status" value="1"/>
</dbReference>
<gene>
    <name evidence="6" type="ORF">IDH41_13855</name>
</gene>
<dbReference type="GO" id="GO:0006571">
    <property type="term" value="P:tyrosine biosynthetic process"/>
    <property type="evidence" value="ECO:0007669"/>
    <property type="project" value="InterPro"/>
</dbReference>
<accession>A0A927H5P3</accession>
<dbReference type="PANTHER" id="PTHR21363:SF0">
    <property type="entry name" value="PREPHENATE DEHYDROGENASE [NADP(+)]"/>
    <property type="match status" value="1"/>
</dbReference>
<evidence type="ECO:0000313" key="7">
    <source>
        <dbReference type="Proteomes" id="UP000632125"/>
    </source>
</evidence>
<evidence type="ECO:0000256" key="4">
    <source>
        <dbReference type="ARBA" id="ARBA00029440"/>
    </source>
</evidence>
<dbReference type="InterPro" id="IPR046825">
    <property type="entry name" value="PDH_C"/>
</dbReference>
<feature type="domain" description="Prephenate/arogenate dehydrogenase" evidence="5">
    <location>
        <begin position="34"/>
        <end position="322"/>
    </location>
</feature>
<dbReference type="SUPFAM" id="SSF48179">
    <property type="entry name" value="6-phosphogluconate dehydrogenase C-terminal domain-like"/>
    <property type="match status" value="1"/>
</dbReference>
<dbReference type="InterPro" id="IPR003099">
    <property type="entry name" value="Prephen_DH"/>
</dbReference>
<dbReference type="InterPro" id="IPR008927">
    <property type="entry name" value="6-PGluconate_DH-like_C_sf"/>
</dbReference>
<dbReference type="FunFam" id="3.40.50.720:FF:000208">
    <property type="entry name" value="Prephenate dehydrogenase"/>
    <property type="match status" value="1"/>
</dbReference>
<dbReference type="Proteomes" id="UP000632125">
    <property type="component" value="Unassembled WGS sequence"/>
</dbReference>
<dbReference type="EMBL" id="JACXIY010000015">
    <property type="protein sequence ID" value="MBD2869671.1"/>
    <property type="molecule type" value="Genomic_DNA"/>
</dbReference>
<dbReference type="InterPro" id="IPR046826">
    <property type="entry name" value="PDH_N"/>
</dbReference>
<reference evidence="6" key="1">
    <citation type="submission" date="2020-09" db="EMBL/GenBank/DDBJ databases">
        <title>A novel bacterium of genus Paenibacillus, isolated from South China Sea.</title>
        <authorList>
            <person name="Huang H."/>
            <person name="Mo K."/>
            <person name="Hu Y."/>
        </authorList>
    </citation>
    <scope>NUCLEOTIDE SEQUENCE</scope>
    <source>
        <strain evidence="6">IB182493</strain>
    </source>
</reference>
<dbReference type="InterPro" id="IPR045865">
    <property type="entry name" value="ACT-like_dom_sf"/>
</dbReference>
<evidence type="ECO:0000256" key="2">
    <source>
        <dbReference type="ARBA" id="ARBA00023002"/>
    </source>
</evidence>
<dbReference type="Pfam" id="PF20463">
    <property type="entry name" value="PDH_C"/>
    <property type="match status" value="1"/>
</dbReference>
<dbReference type="GO" id="GO:0070403">
    <property type="term" value="F:NAD+ binding"/>
    <property type="evidence" value="ECO:0007669"/>
    <property type="project" value="InterPro"/>
</dbReference>
<keyword evidence="3" id="KW-0028">Amino-acid biosynthesis</keyword>
<proteinExistence type="inferred from homology"/>
<keyword evidence="7" id="KW-1185">Reference proteome</keyword>
<evidence type="ECO:0000259" key="5">
    <source>
        <dbReference type="PROSITE" id="PS51176"/>
    </source>
</evidence>
<dbReference type="GO" id="GO:0008977">
    <property type="term" value="F:prephenate dehydrogenase (NAD+) activity"/>
    <property type="evidence" value="ECO:0007669"/>
    <property type="project" value="UniProtKB-EC"/>
</dbReference>
<dbReference type="InterPro" id="IPR036291">
    <property type="entry name" value="NAD(P)-bd_dom_sf"/>
</dbReference>
<dbReference type="PROSITE" id="PS51176">
    <property type="entry name" value="PDH_ADH"/>
    <property type="match status" value="1"/>
</dbReference>
<keyword evidence="3" id="KW-0057">Aromatic amino acid biosynthesis</keyword>
<keyword evidence="2 6" id="KW-0560">Oxidoreductase</keyword>
<evidence type="ECO:0000256" key="1">
    <source>
        <dbReference type="ARBA" id="ARBA00007964"/>
    </source>
</evidence>
<comment type="caution">
    <text evidence="6">The sequence shown here is derived from an EMBL/GenBank/DDBJ whole genome shotgun (WGS) entry which is preliminary data.</text>
</comment>
<comment type="pathway">
    <text evidence="4">Amino-acid biosynthesis.</text>
</comment>
<dbReference type="Gene3D" id="3.40.50.720">
    <property type="entry name" value="NAD(P)-binding Rossmann-like Domain"/>
    <property type="match status" value="1"/>
</dbReference>
<dbReference type="NCBIfam" id="NF005107">
    <property type="entry name" value="PRK06545.1-5"/>
    <property type="match status" value="1"/>
</dbReference>
<dbReference type="SUPFAM" id="SSF55021">
    <property type="entry name" value="ACT-like"/>
    <property type="match status" value="1"/>
</dbReference>
<dbReference type="EC" id="1.3.1.12" evidence="6"/>
<evidence type="ECO:0000313" key="6">
    <source>
        <dbReference type="EMBL" id="MBD2869671.1"/>
    </source>
</evidence>
<dbReference type="RefSeq" id="WP_190862085.1">
    <property type="nucleotide sequence ID" value="NZ_JACXIY010000015.1"/>
</dbReference>
<protein>
    <submittedName>
        <fullName evidence="6">Prephenate dehydrogenase</fullName>
        <ecNumber evidence="6">1.3.1.12</ecNumber>
    </submittedName>
</protein>
<name>A0A927H5P3_9BACL</name>
<dbReference type="InterPro" id="IPR050812">
    <property type="entry name" value="Preph/Arog_dehydrog"/>
</dbReference>